<protein>
    <submittedName>
        <fullName evidence="1">Uncharacterized protein</fullName>
    </submittedName>
</protein>
<keyword evidence="2" id="KW-1185">Reference proteome</keyword>
<dbReference type="EMBL" id="FCOI02000038">
    <property type="protein sequence ID" value="SAK92196.1"/>
    <property type="molecule type" value="Genomic_DNA"/>
</dbReference>
<evidence type="ECO:0000313" key="2">
    <source>
        <dbReference type="Proteomes" id="UP000054624"/>
    </source>
</evidence>
<dbReference type="RefSeq" id="WP_061164364.1">
    <property type="nucleotide sequence ID" value="NZ_FCOI02000038.1"/>
</dbReference>
<sequence length="59" mass="6194">MKALKNDALEEVLATGLAELLGADLGAARREAATAKLELRWHGGRHSKLSTALDTPALA</sequence>
<name>A0A158DD71_9BURK</name>
<organism evidence="1 2">
    <name type="scientific">Caballeronia temeraria</name>
    <dbReference type="NCBI Taxonomy" id="1777137"/>
    <lineage>
        <taxon>Bacteria</taxon>
        <taxon>Pseudomonadati</taxon>
        <taxon>Pseudomonadota</taxon>
        <taxon>Betaproteobacteria</taxon>
        <taxon>Burkholderiales</taxon>
        <taxon>Burkholderiaceae</taxon>
        <taxon>Caballeronia</taxon>
    </lineage>
</organism>
<gene>
    <name evidence="1" type="ORF">AWB76_06779</name>
</gene>
<dbReference type="AlphaFoldDB" id="A0A158DD71"/>
<dbReference type="Proteomes" id="UP000054624">
    <property type="component" value="Unassembled WGS sequence"/>
</dbReference>
<accession>A0A158DD71</accession>
<evidence type="ECO:0000313" key="1">
    <source>
        <dbReference type="EMBL" id="SAK92196.1"/>
    </source>
</evidence>
<proteinExistence type="predicted"/>
<reference evidence="2" key="1">
    <citation type="submission" date="2016-01" db="EMBL/GenBank/DDBJ databases">
        <authorList>
            <person name="Peeters Charlotte."/>
        </authorList>
    </citation>
    <scope>NUCLEOTIDE SEQUENCE [LARGE SCALE GENOMIC DNA]</scope>
</reference>